<sequence length="147" mass="15533">MAAPAPSAALSAVPSTVSLSKHQPLLPPPSSSSPLPPPPPPPPQAPPIPAEIAFRVVRADAPGKDRVRLQIILSIVLLALCLLPLGFESTRVQRASLPYAQVAHWNRAEALRVDWPITIHVDLFDAPAAGAAAEAAWHRPRAQALSD</sequence>
<dbReference type="Proteomes" id="UP000274922">
    <property type="component" value="Unassembled WGS sequence"/>
</dbReference>
<dbReference type="GO" id="GO:0016020">
    <property type="term" value="C:membrane"/>
    <property type="evidence" value="ECO:0007669"/>
    <property type="project" value="GOC"/>
</dbReference>
<feature type="compositionally biased region" description="Pro residues" evidence="1">
    <location>
        <begin position="25"/>
        <end position="48"/>
    </location>
</feature>
<dbReference type="EMBL" id="ML014157">
    <property type="protein sequence ID" value="RKP01940.1"/>
    <property type="molecule type" value="Genomic_DNA"/>
</dbReference>
<reference evidence="3" key="1">
    <citation type="journal article" date="2018" name="Nat. Microbiol.">
        <title>Leveraging single-cell genomics to expand the fungal tree of life.</title>
        <authorList>
            <person name="Ahrendt S.R."/>
            <person name="Quandt C.A."/>
            <person name="Ciobanu D."/>
            <person name="Clum A."/>
            <person name="Salamov A."/>
            <person name="Andreopoulos B."/>
            <person name="Cheng J.F."/>
            <person name="Woyke T."/>
            <person name="Pelin A."/>
            <person name="Henrissat B."/>
            <person name="Reynolds N.K."/>
            <person name="Benny G.L."/>
            <person name="Smith M.E."/>
            <person name="James T.Y."/>
            <person name="Grigoriev I.V."/>
        </authorList>
    </citation>
    <scope>NUCLEOTIDE SEQUENCE [LARGE SCALE GENOMIC DNA]</scope>
    <source>
        <strain evidence="3">ATCC 52028</strain>
    </source>
</reference>
<feature type="non-terminal residue" evidence="2">
    <location>
        <position position="147"/>
    </location>
</feature>
<organism evidence="2 3">
    <name type="scientific">Caulochytrium protostelioides</name>
    <dbReference type="NCBI Taxonomy" id="1555241"/>
    <lineage>
        <taxon>Eukaryota</taxon>
        <taxon>Fungi</taxon>
        <taxon>Fungi incertae sedis</taxon>
        <taxon>Chytridiomycota</taxon>
        <taxon>Chytridiomycota incertae sedis</taxon>
        <taxon>Chytridiomycetes</taxon>
        <taxon>Caulochytriales</taxon>
        <taxon>Caulochytriaceae</taxon>
        <taxon>Caulochytrium</taxon>
    </lineage>
</organism>
<proteinExistence type="predicted"/>
<accession>A0A4P9XA20</accession>
<dbReference type="UniPathway" id="UPA00196"/>
<evidence type="ECO:0000256" key="1">
    <source>
        <dbReference type="SAM" id="MobiDB-lite"/>
    </source>
</evidence>
<keyword evidence="3" id="KW-1185">Reference proteome</keyword>
<gene>
    <name evidence="2" type="ORF">CXG81DRAFT_25430</name>
</gene>
<evidence type="ECO:0000313" key="2">
    <source>
        <dbReference type="EMBL" id="RKP01940.1"/>
    </source>
</evidence>
<name>A0A4P9XA20_9FUNG</name>
<feature type="region of interest" description="Disordered" evidence="1">
    <location>
        <begin position="1"/>
        <end position="48"/>
    </location>
</feature>
<feature type="compositionally biased region" description="Low complexity" evidence="1">
    <location>
        <begin position="1"/>
        <end position="20"/>
    </location>
</feature>
<evidence type="ECO:0000313" key="3">
    <source>
        <dbReference type="Proteomes" id="UP000274922"/>
    </source>
</evidence>
<protein>
    <submittedName>
        <fullName evidence="2">Uncharacterized protein</fullName>
    </submittedName>
</protein>
<dbReference type="AlphaFoldDB" id="A0A4P9XA20"/>
<dbReference type="GO" id="GO:0006506">
    <property type="term" value="P:GPI anchor biosynthetic process"/>
    <property type="evidence" value="ECO:0007669"/>
    <property type="project" value="UniProtKB-UniPathway"/>
</dbReference>